<dbReference type="PANTHER" id="PTHR10361:SF28">
    <property type="entry name" value="P3 PROTEIN-RELATED"/>
    <property type="match status" value="1"/>
</dbReference>
<feature type="transmembrane region" description="Helical" evidence="5">
    <location>
        <begin position="35"/>
        <end position="54"/>
    </location>
</feature>
<dbReference type="GO" id="GO:0016020">
    <property type="term" value="C:membrane"/>
    <property type="evidence" value="ECO:0007669"/>
    <property type="project" value="UniProtKB-SubCell"/>
</dbReference>
<evidence type="ECO:0000256" key="4">
    <source>
        <dbReference type="ARBA" id="ARBA00023136"/>
    </source>
</evidence>
<organism evidence="6 7">
    <name type="scientific">Salicibibacter kimchii</name>
    <dbReference type="NCBI Taxonomy" id="2099786"/>
    <lineage>
        <taxon>Bacteria</taxon>
        <taxon>Bacillati</taxon>
        <taxon>Bacillota</taxon>
        <taxon>Bacilli</taxon>
        <taxon>Bacillales</taxon>
        <taxon>Bacillaceae</taxon>
        <taxon>Salicibibacter</taxon>
    </lineage>
</organism>
<protein>
    <submittedName>
        <fullName evidence="6">Bile acid:sodium symporter family protein</fullName>
    </submittedName>
</protein>
<accession>A0A345C122</accession>
<evidence type="ECO:0000256" key="1">
    <source>
        <dbReference type="ARBA" id="ARBA00004141"/>
    </source>
</evidence>
<reference evidence="6 7" key="1">
    <citation type="journal article" date="2018" name="J. Microbiol.">
        <title>Salicibibacter kimchii gen. nov., sp. nov., a moderately halophilic and alkalitolerant bacterium in the family Bacillaceae, isolated from kimchi.</title>
        <authorList>
            <person name="Jang J.Y."/>
            <person name="Oh Y.J."/>
            <person name="Lim S.K."/>
            <person name="Park H.K."/>
            <person name="Lee C."/>
            <person name="Kim J.Y."/>
            <person name="Lee M.A."/>
            <person name="Choi H.J."/>
        </authorList>
    </citation>
    <scope>NUCLEOTIDE SEQUENCE [LARGE SCALE GENOMIC DNA]</scope>
    <source>
        <strain evidence="6 7">NKC1-1</strain>
    </source>
</reference>
<dbReference type="InterPro" id="IPR002657">
    <property type="entry name" value="BilAc:Na_symport/Acr3"/>
</dbReference>
<proteinExistence type="predicted"/>
<evidence type="ECO:0000256" key="5">
    <source>
        <dbReference type="SAM" id="Phobius"/>
    </source>
</evidence>
<dbReference type="Gene3D" id="1.20.1530.20">
    <property type="match status" value="1"/>
</dbReference>
<dbReference type="RefSeq" id="WP_114374242.1">
    <property type="nucleotide sequence ID" value="NZ_CP031092.1"/>
</dbReference>
<dbReference type="InterPro" id="IPR038770">
    <property type="entry name" value="Na+/solute_symporter_sf"/>
</dbReference>
<dbReference type="OrthoDB" id="9806785at2"/>
<dbReference type="KEGG" id="rue:DT065_13420"/>
<name>A0A345C122_9BACI</name>
<keyword evidence="2 5" id="KW-0812">Transmembrane</keyword>
<feature type="transmembrane region" description="Helical" evidence="5">
    <location>
        <begin position="66"/>
        <end position="91"/>
    </location>
</feature>
<gene>
    <name evidence="6" type="ORF">DT065_13420</name>
</gene>
<evidence type="ECO:0000313" key="6">
    <source>
        <dbReference type="EMBL" id="AXF56903.1"/>
    </source>
</evidence>
<dbReference type="Proteomes" id="UP000252100">
    <property type="component" value="Chromosome"/>
</dbReference>
<feature type="transmembrane region" description="Helical" evidence="5">
    <location>
        <begin position="97"/>
        <end position="119"/>
    </location>
</feature>
<evidence type="ECO:0000256" key="2">
    <source>
        <dbReference type="ARBA" id="ARBA00022692"/>
    </source>
</evidence>
<dbReference type="AlphaFoldDB" id="A0A345C122"/>
<feature type="transmembrane region" description="Helical" evidence="5">
    <location>
        <begin position="12"/>
        <end position="29"/>
    </location>
</feature>
<keyword evidence="3 5" id="KW-1133">Transmembrane helix</keyword>
<dbReference type="EMBL" id="CP031092">
    <property type="protein sequence ID" value="AXF56903.1"/>
    <property type="molecule type" value="Genomic_DNA"/>
</dbReference>
<dbReference type="Pfam" id="PF01758">
    <property type="entry name" value="SBF"/>
    <property type="match status" value="1"/>
</dbReference>
<feature type="transmembrane region" description="Helical" evidence="5">
    <location>
        <begin position="126"/>
        <end position="149"/>
    </location>
</feature>
<dbReference type="InterPro" id="IPR004710">
    <property type="entry name" value="Bilac:Na_transpt"/>
</dbReference>
<feature type="transmembrane region" description="Helical" evidence="5">
    <location>
        <begin position="220"/>
        <end position="242"/>
    </location>
</feature>
<sequence length="327" mass="34873">MHTLTNISHWAGKYFAPLVIAAAVFAYFFTELAVLSNAINILLGIVMFGMGLTLKATDFSMIFKKPAHVIIGVLMQFTMMPLLALLLVWLFGFPPELAVGFILLGSVPGGTSSNVMVYLAKGDLPLSVTMTTLSTLLAPVATPLIMYIVANNWLPVDPFDLFLSITQIVLIPIILGIIVNSFFSRGVQKVTPALPLVSVTAIILIVMGVVAANAEQILEVGLLVFAAAVLHNTGGYLLGYMIAKLLNVDPAQCRAVSIEVGMQNSGLASGLGAAHFSPLAALPGAVFSVVHNISGPLLANYWSRRPLKKISVRSETGVKRDASQRND</sequence>
<dbReference type="PANTHER" id="PTHR10361">
    <property type="entry name" value="SODIUM-BILE ACID COTRANSPORTER"/>
    <property type="match status" value="1"/>
</dbReference>
<feature type="transmembrane region" description="Helical" evidence="5">
    <location>
        <begin position="194"/>
        <end position="214"/>
    </location>
</feature>
<comment type="subcellular location">
    <subcellularLocation>
        <location evidence="1">Membrane</location>
        <topology evidence="1">Multi-pass membrane protein</topology>
    </subcellularLocation>
</comment>
<evidence type="ECO:0000313" key="7">
    <source>
        <dbReference type="Proteomes" id="UP000252100"/>
    </source>
</evidence>
<feature type="transmembrane region" description="Helical" evidence="5">
    <location>
        <begin position="161"/>
        <end position="182"/>
    </location>
</feature>
<keyword evidence="4 5" id="KW-0472">Membrane</keyword>
<evidence type="ECO:0000256" key="3">
    <source>
        <dbReference type="ARBA" id="ARBA00022989"/>
    </source>
</evidence>
<keyword evidence="7" id="KW-1185">Reference proteome</keyword>